<dbReference type="GO" id="GO:0016874">
    <property type="term" value="F:ligase activity"/>
    <property type="evidence" value="ECO:0007669"/>
    <property type="project" value="UniProtKB-KW"/>
</dbReference>
<dbReference type="EMBL" id="VUOB01000021">
    <property type="protein sequence ID" value="KAA2262661.1"/>
    <property type="molecule type" value="Genomic_DNA"/>
</dbReference>
<keyword evidence="2" id="KW-1185">Reference proteome</keyword>
<gene>
    <name evidence="1" type="ORF">F0L68_12245</name>
</gene>
<comment type="caution">
    <text evidence="1">The sequence shown here is derived from an EMBL/GenBank/DDBJ whole genome shotgun (WGS) entry which is preliminary data.</text>
</comment>
<evidence type="ECO:0000313" key="2">
    <source>
        <dbReference type="Proteomes" id="UP000323454"/>
    </source>
</evidence>
<evidence type="ECO:0000313" key="1">
    <source>
        <dbReference type="EMBL" id="KAA2262661.1"/>
    </source>
</evidence>
<name>A0A5B2XIA3_9PSEU</name>
<reference evidence="1 2" key="1">
    <citation type="submission" date="2019-09" db="EMBL/GenBank/DDBJ databases">
        <title>Goodfellowia gen. nov., a new genus of the Pseudonocardineae related to Actinoalloteichus, containing Goodfellowia coeruleoviolacea gen. nov., comb. nov. gen. nov., comb. nov.</title>
        <authorList>
            <person name="Labeda D."/>
        </authorList>
    </citation>
    <scope>NUCLEOTIDE SEQUENCE [LARGE SCALE GENOMIC DNA]</scope>
    <source>
        <strain evidence="1 2">AN110305</strain>
    </source>
</reference>
<proteinExistence type="predicted"/>
<dbReference type="InterPro" id="IPR045851">
    <property type="entry name" value="AMP-bd_C_sf"/>
</dbReference>
<dbReference type="Proteomes" id="UP000323454">
    <property type="component" value="Unassembled WGS sequence"/>
</dbReference>
<sequence>MRNQVRTVPRPMPEIVSMSDVVSAREIECTASAVAGAVSWRGCAAFGIGRGRVVLVAETTATGPDEVAELIRAEVRAEHAVELHDVVLVRRGAVALTADDAERRTVSREWYLGGLFCA</sequence>
<dbReference type="Gene3D" id="3.30.300.30">
    <property type="match status" value="1"/>
</dbReference>
<protein>
    <submittedName>
        <fullName evidence="1">Fatty acyl-AMP ligase</fullName>
    </submittedName>
</protein>
<reference evidence="1 2" key="2">
    <citation type="submission" date="2019-09" db="EMBL/GenBank/DDBJ databases">
        <authorList>
            <person name="Jin C."/>
        </authorList>
    </citation>
    <scope>NUCLEOTIDE SEQUENCE [LARGE SCALE GENOMIC DNA]</scope>
    <source>
        <strain evidence="1 2">AN110305</strain>
    </source>
</reference>
<dbReference type="RefSeq" id="WP_149849640.1">
    <property type="nucleotide sequence ID" value="NZ_VUOB01000021.1"/>
</dbReference>
<accession>A0A5B2XIA3</accession>
<dbReference type="AlphaFoldDB" id="A0A5B2XIA3"/>
<organism evidence="1 2">
    <name type="scientific">Solihabitans fulvus</name>
    <dbReference type="NCBI Taxonomy" id="1892852"/>
    <lineage>
        <taxon>Bacteria</taxon>
        <taxon>Bacillati</taxon>
        <taxon>Actinomycetota</taxon>
        <taxon>Actinomycetes</taxon>
        <taxon>Pseudonocardiales</taxon>
        <taxon>Pseudonocardiaceae</taxon>
        <taxon>Solihabitans</taxon>
    </lineage>
</organism>
<keyword evidence="1" id="KW-0436">Ligase</keyword>